<evidence type="ECO:0000256" key="2">
    <source>
        <dbReference type="ARBA" id="ARBA00009772"/>
    </source>
</evidence>
<keyword evidence="11" id="KW-0969">Cilium</keyword>
<dbReference type="GO" id="GO:0006605">
    <property type="term" value="P:protein targeting"/>
    <property type="evidence" value="ECO:0007669"/>
    <property type="project" value="UniProtKB-UniRule"/>
</dbReference>
<feature type="transmembrane region" description="Helical" evidence="10">
    <location>
        <begin position="35"/>
        <end position="54"/>
    </location>
</feature>
<dbReference type="RefSeq" id="WP_116043510.1">
    <property type="nucleotide sequence ID" value="NZ_QUBQ01000001.1"/>
</dbReference>
<keyword evidence="11" id="KW-0282">Flagellum</keyword>
<dbReference type="InterPro" id="IPR002010">
    <property type="entry name" value="T3SS_IM_R"/>
</dbReference>
<feature type="transmembrane region" description="Helical" evidence="10">
    <location>
        <begin position="180"/>
        <end position="204"/>
    </location>
</feature>
<feature type="transmembrane region" description="Helical" evidence="10">
    <location>
        <begin position="126"/>
        <end position="143"/>
    </location>
</feature>
<keyword evidence="7 10" id="KW-0472">Membrane</keyword>
<evidence type="ECO:0000256" key="7">
    <source>
        <dbReference type="ARBA" id="ARBA00023136"/>
    </source>
</evidence>
<proteinExistence type="inferred from homology"/>
<comment type="similarity">
    <text evidence="2 10">Belongs to the FliR/MopE/SpaR family.</text>
</comment>
<feature type="transmembrane region" description="Helical" evidence="10">
    <location>
        <begin position="66"/>
        <end position="91"/>
    </location>
</feature>
<dbReference type="GO" id="GO:0009425">
    <property type="term" value="C:bacterial-type flagellum basal body"/>
    <property type="evidence" value="ECO:0007669"/>
    <property type="project" value="UniProtKB-SubCell"/>
</dbReference>
<keyword evidence="4 10" id="KW-1003">Cell membrane</keyword>
<feature type="transmembrane region" description="Helical" evidence="10">
    <location>
        <begin position="216"/>
        <end position="240"/>
    </location>
</feature>
<accession>A0A371PJZ1</accession>
<keyword evidence="11" id="KW-0966">Cell projection</keyword>
<gene>
    <name evidence="11" type="ORF">DX130_05640</name>
</gene>
<evidence type="ECO:0000256" key="8">
    <source>
        <dbReference type="ARBA" id="ARBA00023143"/>
    </source>
</evidence>
<dbReference type="InterPro" id="IPR006303">
    <property type="entry name" value="FliR"/>
</dbReference>
<feature type="transmembrane region" description="Helical" evidence="10">
    <location>
        <begin position="7"/>
        <end position="29"/>
    </location>
</feature>
<comment type="subcellular location">
    <subcellularLocation>
        <location evidence="10">Cell membrane</location>
        <topology evidence="10">Multi-pass membrane protein</topology>
    </subcellularLocation>
    <subcellularLocation>
        <location evidence="10">Bacterial flagellum basal body</location>
    </subcellularLocation>
</comment>
<dbReference type="GO" id="GO:0005886">
    <property type="term" value="C:plasma membrane"/>
    <property type="evidence" value="ECO:0007669"/>
    <property type="project" value="UniProtKB-SubCell"/>
</dbReference>
<organism evidence="11 12">
    <name type="scientific">Paenibacillus paeoniae</name>
    <dbReference type="NCBI Taxonomy" id="2292705"/>
    <lineage>
        <taxon>Bacteria</taxon>
        <taxon>Bacillati</taxon>
        <taxon>Bacillota</taxon>
        <taxon>Bacilli</taxon>
        <taxon>Bacillales</taxon>
        <taxon>Paenibacillaceae</taxon>
        <taxon>Paenibacillus</taxon>
    </lineage>
</organism>
<keyword evidence="5 10" id="KW-0812">Transmembrane</keyword>
<evidence type="ECO:0000256" key="4">
    <source>
        <dbReference type="ARBA" id="ARBA00022475"/>
    </source>
</evidence>
<reference evidence="11 12" key="1">
    <citation type="submission" date="2018-08" db="EMBL/GenBank/DDBJ databases">
        <title>Paenibacillus sp. M4BSY-1, whole genome shotgun sequence.</title>
        <authorList>
            <person name="Tuo L."/>
        </authorList>
    </citation>
    <scope>NUCLEOTIDE SEQUENCE [LARGE SCALE GENOMIC DNA]</scope>
    <source>
        <strain evidence="11 12">M4BSY-1</strain>
    </source>
</reference>
<protein>
    <recommendedName>
        <fullName evidence="3 9">Flagellar biosynthetic protein FliR</fullName>
    </recommendedName>
</protein>
<evidence type="ECO:0000256" key="6">
    <source>
        <dbReference type="ARBA" id="ARBA00022989"/>
    </source>
</evidence>
<evidence type="ECO:0000256" key="1">
    <source>
        <dbReference type="ARBA" id="ARBA00002578"/>
    </source>
</evidence>
<keyword evidence="6 10" id="KW-1133">Transmembrane helix</keyword>
<comment type="function">
    <text evidence="1 10">Role in flagellar biosynthesis.</text>
</comment>
<sequence length="265" mass="29144">MNAIVQGFPIFLLIFCRITAFFVVAPIFSSRSVPNTFKIGLGFFMSFMVFLSYGTSQTIVPDAAEYVVVIIREILIGLLIGFVVYLFFAVVQTAGAFMDMQVGLAMANIVDPHTGVSAPLLGNFKYMLMLIVFLMMNGHHYLLSGLMNSYKWIPLDNELFARLLGGSITEYLIRMFSNTFVLALQIAAPLVVAMFLADVGLGFLTKSAPQFNVFVVGIPLKMLLGLFLLILLIPGLAMLFDKLFTIMFQSIEGLFGIVQGPSAGQ</sequence>
<dbReference type="OrthoDB" id="9807748at2"/>
<dbReference type="AlphaFoldDB" id="A0A371PJZ1"/>
<dbReference type="PANTHER" id="PTHR30065">
    <property type="entry name" value="FLAGELLAR BIOSYNTHETIC PROTEIN FLIR"/>
    <property type="match status" value="1"/>
</dbReference>
<evidence type="ECO:0000313" key="11">
    <source>
        <dbReference type="EMBL" id="REK76522.1"/>
    </source>
</evidence>
<dbReference type="EMBL" id="QUBQ01000001">
    <property type="protein sequence ID" value="REK76522.1"/>
    <property type="molecule type" value="Genomic_DNA"/>
</dbReference>
<evidence type="ECO:0000256" key="5">
    <source>
        <dbReference type="ARBA" id="ARBA00022692"/>
    </source>
</evidence>
<keyword evidence="8 10" id="KW-0975">Bacterial flagellum</keyword>
<dbReference type="GO" id="GO:0044780">
    <property type="term" value="P:bacterial-type flagellum assembly"/>
    <property type="evidence" value="ECO:0007669"/>
    <property type="project" value="UniProtKB-UniRule"/>
</dbReference>
<evidence type="ECO:0000313" key="12">
    <source>
        <dbReference type="Proteomes" id="UP000261905"/>
    </source>
</evidence>
<keyword evidence="12" id="KW-1185">Reference proteome</keyword>
<dbReference type="NCBIfam" id="TIGR01400">
    <property type="entry name" value="fliR"/>
    <property type="match status" value="1"/>
</dbReference>
<dbReference type="PRINTS" id="PR00953">
    <property type="entry name" value="TYPE3IMRPROT"/>
</dbReference>
<comment type="caution">
    <text evidence="11">The sequence shown here is derived from an EMBL/GenBank/DDBJ whole genome shotgun (WGS) entry which is preliminary data.</text>
</comment>
<dbReference type="Proteomes" id="UP000261905">
    <property type="component" value="Unassembled WGS sequence"/>
</dbReference>
<evidence type="ECO:0000256" key="9">
    <source>
        <dbReference type="NCBIfam" id="TIGR01400"/>
    </source>
</evidence>
<dbReference type="PANTHER" id="PTHR30065:SF1">
    <property type="entry name" value="SURFACE PRESENTATION OF ANTIGENS PROTEIN SPAR"/>
    <property type="match status" value="1"/>
</dbReference>
<evidence type="ECO:0000256" key="3">
    <source>
        <dbReference type="ARBA" id="ARBA00021717"/>
    </source>
</evidence>
<evidence type="ECO:0000256" key="10">
    <source>
        <dbReference type="RuleBase" id="RU362071"/>
    </source>
</evidence>
<name>A0A371PJZ1_9BACL</name>
<dbReference type="Pfam" id="PF01311">
    <property type="entry name" value="Bac_export_1"/>
    <property type="match status" value="1"/>
</dbReference>